<protein>
    <recommendedName>
        <fullName evidence="2">wHTH-Hsp90 Na associated domain-containing protein</fullName>
    </recommendedName>
</protein>
<sequence length="392" mass="41927">MYDAPDSQDPDDIKAASRELDGRGPWLDPARQVPYGHVLHAAAVLGHTPADVAARLTALGYADIELPEAPLPGTVDPADVPLLRDVAARYSPTWLDVGRPVSLRQVLESAGRADRSPADVARRLTALGYRLGGTGRPLPETADRGDAVLISSGYGRYRTWADWGDEVPAYCVVESGGETRRGTYAAALRLVALGLRLPYTPDPSDEPLLRSAGEVVTGWHYRTPPVGHILEVARETGRTPADVAARLAELGHPAPPVPDTPEPDDPVLLSEELDGRAPWLGRETTVGLPMRHVLRAALATGRTPADVAARLAEMGHCLHENAILPETADEADVRLLATLDRSYLDEVHLEHVLRSAGLTGRSPADVAARFTALGHRLPDDVGLPDVRASVAP</sequence>
<organism evidence="3 4">
    <name type="scientific">Streptomyces liangshanensis</name>
    <dbReference type="NCBI Taxonomy" id="2717324"/>
    <lineage>
        <taxon>Bacteria</taxon>
        <taxon>Bacillati</taxon>
        <taxon>Actinomycetota</taxon>
        <taxon>Actinomycetes</taxon>
        <taxon>Kitasatosporales</taxon>
        <taxon>Streptomycetaceae</taxon>
        <taxon>Streptomyces</taxon>
    </lineage>
</organism>
<evidence type="ECO:0000259" key="2">
    <source>
        <dbReference type="Pfam" id="PF24410"/>
    </source>
</evidence>
<dbReference type="RefSeq" id="WP_167023553.1">
    <property type="nucleotide sequence ID" value="NZ_CP050177.1"/>
</dbReference>
<feature type="region of interest" description="Disordered" evidence="1">
    <location>
        <begin position="1"/>
        <end position="25"/>
    </location>
</feature>
<name>A0A6G9GT90_9ACTN</name>
<feature type="domain" description="wHTH-Hsp90 Na associated" evidence="2">
    <location>
        <begin position="9"/>
        <end position="61"/>
    </location>
</feature>
<gene>
    <name evidence="3" type="ORF">HA039_03415</name>
</gene>
<evidence type="ECO:0000256" key="1">
    <source>
        <dbReference type="SAM" id="MobiDB-lite"/>
    </source>
</evidence>
<reference evidence="3 4" key="1">
    <citation type="submission" date="2020-03" db="EMBL/GenBank/DDBJ databases">
        <title>A novel species.</title>
        <authorList>
            <person name="Gao J."/>
        </authorList>
    </citation>
    <scope>NUCLEOTIDE SEQUENCE [LARGE SCALE GENOMIC DNA]</scope>
    <source>
        <strain evidence="3 4">QMT-12</strain>
    </source>
</reference>
<feature type="domain" description="wHTH-Hsp90 Na associated" evidence="2">
    <location>
        <begin position="329"/>
        <end position="375"/>
    </location>
</feature>
<accession>A0A6G9GT90</accession>
<proteinExistence type="predicted"/>
<feature type="compositionally biased region" description="Basic and acidic residues" evidence="1">
    <location>
        <begin position="11"/>
        <end position="22"/>
    </location>
</feature>
<dbReference type="Pfam" id="PF24410">
    <property type="entry name" value="wHTH-HSP90_Na-assoc"/>
    <property type="match status" value="5"/>
</dbReference>
<feature type="domain" description="wHTH-Hsp90 Na associated" evidence="2">
    <location>
        <begin position="200"/>
        <end position="252"/>
    </location>
</feature>
<feature type="domain" description="wHTH-Hsp90 Na associated" evidence="2">
    <location>
        <begin position="260"/>
        <end position="315"/>
    </location>
</feature>
<feature type="compositionally biased region" description="Acidic residues" evidence="1">
    <location>
        <begin position="1"/>
        <end position="10"/>
    </location>
</feature>
<evidence type="ECO:0000313" key="3">
    <source>
        <dbReference type="EMBL" id="QIQ01472.1"/>
    </source>
</evidence>
<dbReference type="AlphaFoldDB" id="A0A6G9GT90"/>
<dbReference type="Proteomes" id="UP000501179">
    <property type="component" value="Chromosome"/>
</dbReference>
<keyword evidence="4" id="KW-1185">Reference proteome</keyword>
<dbReference type="KEGG" id="slia:HA039_03415"/>
<dbReference type="EMBL" id="CP050177">
    <property type="protein sequence ID" value="QIQ01472.1"/>
    <property type="molecule type" value="Genomic_DNA"/>
</dbReference>
<feature type="domain" description="wHTH-Hsp90 Na associated" evidence="2">
    <location>
        <begin position="74"/>
        <end position="129"/>
    </location>
</feature>
<dbReference type="InterPro" id="IPR056507">
    <property type="entry name" value="wHTH-HSP90_Na-assoc"/>
</dbReference>
<evidence type="ECO:0000313" key="4">
    <source>
        <dbReference type="Proteomes" id="UP000501179"/>
    </source>
</evidence>